<name>A0A069QIG0_HOYLO</name>
<reference evidence="1 2" key="1">
    <citation type="submission" date="2013-08" db="EMBL/GenBank/DDBJ databases">
        <authorList>
            <person name="Weinstock G."/>
            <person name="Sodergren E."/>
            <person name="Wylie T."/>
            <person name="Fulton L."/>
            <person name="Fulton R."/>
            <person name="Fronick C."/>
            <person name="O'Laughlin M."/>
            <person name="Godfrey J."/>
            <person name="Miner T."/>
            <person name="Herter B."/>
            <person name="Appelbaum E."/>
            <person name="Cordes M."/>
            <person name="Lek S."/>
            <person name="Wollam A."/>
            <person name="Pepin K.H."/>
            <person name="Palsikar V.B."/>
            <person name="Mitreva M."/>
            <person name="Wilson R.K."/>
        </authorList>
    </citation>
    <scope>NUCLEOTIDE SEQUENCE [LARGE SCALE GENOMIC DNA]</scope>
    <source>
        <strain evidence="1 2">ATCC 15930</strain>
    </source>
</reference>
<dbReference type="HOGENOM" id="CLU_2772448_0_0_10"/>
<dbReference type="EMBL" id="JNGW01000090">
    <property type="protein sequence ID" value="KDR51834.1"/>
    <property type="molecule type" value="Genomic_DNA"/>
</dbReference>
<dbReference type="Proteomes" id="UP000027442">
    <property type="component" value="Unassembled WGS sequence"/>
</dbReference>
<accession>A0A069QIG0</accession>
<protein>
    <submittedName>
        <fullName evidence="1">Uncharacterized protein</fullName>
    </submittedName>
</protein>
<proteinExistence type="predicted"/>
<organism evidence="1 2">
    <name type="scientific">Hoylesella loescheii DSM 19665 = JCM 12249 = ATCC 15930</name>
    <dbReference type="NCBI Taxonomy" id="1122985"/>
    <lineage>
        <taxon>Bacteria</taxon>
        <taxon>Pseudomonadati</taxon>
        <taxon>Bacteroidota</taxon>
        <taxon>Bacteroidia</taxon>
        <taxon>Bacteroidales</taxon>
        <taxon>Prevotellaceae</taxon>
        <taxon>Hoylesella</taxon>
    </lineage>
</organism>
<sequence>MSFRIPISIHSDLKSKHPINDLRRVLEVTSDKLSPLQGFLEHALKAKCHSRACVRIQLLRKFGIKDDAF</sequence>
<dbReference type="PATRIC" id="fig|1122985.7.peg.2193"/>
<comment type="caution">
    <text evidence="1">The sequence shown here is derived from an EMBL/GenBank/DDBJ whole genome shotgun (WGS) entry which is preliminary data.</text>
</comment>
<evidence type="ECO:0000313" key="1">
    <source>
        <dbReference type="EMBL" id="KDR51834.1"/>
    </source>
</evidence>
<evidence type="ECO:0000313" key="2">
    <source>
        <dbReference type="Proteomes" id="UP000027442"/>
    </source>
</evidence>
<dbReference type="AlphaFoldDB" id="A0A069QIG0"/>
<gene>
    <name evidence="1" type="ORF">HMPREF1991_02114</name>
</gene>
<keyword evidence="2" id="KW-1185">Reference proteome</keyword>